<comment type="pathway">
    <text evidence="1 13">Amino-acid biosynthesis; L-threonine biosynthesis; L-threonine from L-aspartate: step 4/5.</text>
</comment>
<dbReference type="PIRSF" id="PIRSF000676">
    <property type="entry name" value="Homoser_kin"/>
    <property type="match status" value="1"/>
</dbReference>
<dbReference type="AlphaFoldDB" id="A0A917WZR5"/>
<dbReference type="InterPro" id="IPR000870">
    <property type="entry name" value="Homoserine_kinase"/>
</dbReference>
<evidence type="ECO:0000256" key="14">
    <source>
        <dbReference type="SAM" id="MobiDB-lite"/>
    </source>
</evidence>
<feature type="region of interest" description="Disordered" evidence="14">
    <location>
        <begin position="295"/>
        <end position="314"/>
    </location>
</feature>
<dbReference type="RefSeq" id="WP_189044851.1">
    <property type="nucleotide sequence ID" value="NZ_BMNB01000013.1"/>
</dbReference>
<comment type="caution">
    <text evidence="17">The sequence shown here is derived from an EMBL/GenBank/DDBJ whole genome shotgun (WGS) entry which is preliminary data.</text>
</comment>
<keyword evidence="18" id="KW-1185">Reference proteome</keyword>
<dbReference type="Pfam" id="PF08544">
    <property type="entry name" value="GHMP_kinases_C"/>
    <property type="match status" value="1"/>
</dbReference>
<dbReference type="Proteomes" id="UP000608890">
    <property type="component" value="Unassembled WGS sequence"/>
</dbReference>
<dbReference type="SUPFAM" id="SSF55060">
    <property type="entry name" value="GHMP Kinase, C-terminal domain"/>
    <property type="match status" value="1"/>
</dbReference>
<protein>
    <recommendedName>
        <fullName evidence="4 13">Homoserine kinase</fullName>
        <shortName evidence="13">HK</shortName>
        <shortName evidence="13">HSK</shortName>
        <ecNumber evidence="3 13">2.7.1.39</ecNumber>
    </recommendedName>
</protein>
<evidence type="ECO:0000256" key="7">
    <source>
        <dbReference type="ARBA" id="ARBA00022697"/>
    </source>
</evidence>
<dbReference type="EMBL" id="BMNB01000013">
    <property type="protein sequence ID" value="GGM44145.1"/>
    <property type="molecule type" value="Genomic_DNA"/>
</dbReference>
<evidence type="ECO:0000256" key="13">
    <source>
        <dbReference type="HAMAP-Rule" id="MF_00384"/>
    </source>
</evidence>
<feature type="binding site" evidence="13">
    <location>
        <begin position="94"/>
        <end position="104"/>
    </location>
    <ligand>
        <name>ATP</name>
        <dbReference type="ChEBI" id="CHEBI:30616"/>
    </ligand>
</feature>
<dbReference type="GO" id="GO:0005737">
    <property type="term" value="C:cytoplasm"/>
    <property type="evidence" value="ECO:0007669"/>
    <property type="project" value="UniProtKB-SubCell"/>
</dbReference>
<evidence type="ECO:0000256" key="6">
    <source>
        <dbReference type="ARBA" id="ARBA00022679"/>
    </source>
</evidence>
<organism evidence="17 18">
    <name type="scientific">Micromonospora sonchi</name>
    <dbReference type="NCBI Taxonomy" id="1763543"/>
    <lineage>
        <taxon>Bacteria</taxon>
        <taxon>Bacillati</taxon>
        <taxon>Actinomycetota</taxon>
        <taxon>Actinomycetes</taxon>
        <taxon>Micromonosporales</taxon>
        <taxon>Micromonosporaceae</taxon>
        <taxon>Micromonospora</taxon>
    </lineage>
</organism>
<evidence type="ECO:0000313" key="17">
    <source>
        <dbReference type="EMBL" id="GGM44145.1"/>
    </source>
</evidence>
<name>A0A917WZR5_9ACTN</name>
<evidence type="ECO:0000256" key="8">
    <source>
        <dbReference type="ARBA" id="ARBA00022741"/>
    </source>
</evidence>
<reference evidence="17" key="2">
    <citation type="submission" date="2020-09" db="EMBL/GenBank/DDBJ databases">
        <authorList>
            <person name="Sun Q."/>
            <person name="Zhou Y."/>
        </authorList>
    </citation>
    <scope>NUCLEOTIDE SEQUENCE</scope>
    <source>
        <strain evidence="17">CGMCC 4.7312</strain>
    </source>
</reference>
<keyword evidence="13" id="KW-0963">Cytoplasm</keyword>
<evidence type="ECO:0000256" key="1">
    <source>
        <dbReference type="ARBA" id="ARBA00005015"/>
    </source>
</evidence>
<dbReference type="Pfam" id="PF00288">
    <property type="entry name" value="GHMP_kinases_N"/>
    <property type="match status" value="1"/>
</dbReference>
<evidence type="ECO:0000256" key="12">
    <source>
        <dbReference type="ARBA" id="ARBA00049954"/>
    </source>
</evidence>
<evidence type="ECO:0000256" key="9">
    <source>
        <dbReference type="ARBA" id="ARBA00022777"/>
    </source>
</evidence>
<dbReference type="GO" id="GO:0005524">
    <property type="term" value="F:ATP binding"/>
    <property type="evidence" value="ECO:0007669"/>
    <property type="project" value="UniProtKB-UniRule"/>
</dbReference>
<keyword evidence="7 13" id="KW-0791">Threonine biosynthesis</keyword>
<comment type="function">
    <text evidence="12 13">Catalyzes the ATP-dependent phosphorylation of L-homoserine to L-homoserine phosphate.</text>
</comment>
<reference evidence="17" key="1">
    <citation type="journal article" date="2014" name="Int. J. Syst. Evol. Microbiol.">
        <title>Complete genome sequence of Corynebacterium casei LMG S-19264T (=DSM 44701T), isolated from a smear-ripened cheese.</title>
        <authorList>
            <consortium name="US DOE Joint Genome Institute (JGI-PGF)"/>
            <person name="Walter F."/>
            <person name="Albersmeier A."/>
            <person name="Kalinowski J."/>
            <person name="Ruckert C."/>
        </authorList>
    </citation>
    <scope>NUCLEOTIDE SEQUENCE</scope>
    <source>
        <strain evidence="17">CGMCC 4.7312</strain>
    </source>
</reference>
<dbReference type="PRINTS" id="PR00958">
    <property type="entry name" value="HOMSERKINASE"/>
</dbReference>
<dbReference type="PANTHER" id="PTHR20861">
    <property type="entry name" value="HOMOSERINE/4-DIPHOSPHOCYTIDYL-2-C-METHYL-D-ERYTHRITOL KINASE"/>
    <property type="match status" value="1"/>
</dbReference>
<dbReference type="PANTHER" id="PTHR20861:SF1">
    <property type="entry name" value="HOMOSERINE KINASE"/>
    <property type="match status" value="1"/>
</dbReference>
<evidence type="ECO:0000313" key="18">
    <source>
        <dbReference type="Proteomes" id="UP000608890"/>
    </source>
</evidence>
<dbReference type="EC" id="2.7.1.39" evidence="3 13"/>
<evidence type="ECO:0000256" key="2">
    <source>
        <dbReference type="ARBA" id="ARBA00007370"/>
    </source>
</evidence>
<dbReference type="PROSITE" id="PS00627">
    <property type="entry name" value="GHMP_KINASES_ATP"/>
    <property type="match status" value="1"/>
</dbReference>
<feature type="domain" description="GHMP kinase C-terminal" evidence="16">
    <location>
        <begin position="228"/>
        <end position="269"/>
    </location>
</feature>
<accession>A0A917WZR5</accession>
<gene>
    <name evidence="13 17" type="primary">thrB</name>
    <name evidence="17" type="ORF">GCM10011608_31100</name>
</gene>
<proteinExistence type="inferred from homology"/>
<dbReference type="InterPro" id="IPR014721">
    <property type="entry name" value="Ribsml_uS5_D2-typ_fold_subgr"/>
</dbReference>
<evidence type="ECO:0000256" key="11">
    <source>
        <dbReference type="ARBA" id="ARBA00049375"/>
    </source>
</evidence>
<evidence type="ECO:0000259" key="16">
    <source>
        <dbReference type="Pfam" id="PF08544"/>
    </source>
</evidence>
<dbReference type="Gene3D" id="3.30.70.890">
    <property type="entry name" value="GHMP kinase, C-terminal domain"/>
    <property type="match status" value="1"/>
</dbReference>
<dbReference type="NCBIfam" id="TIGR00191">
    <property type="entry name" value="thrB"/>
    <property type="match status" value="1"/>
</dbReference>
<evidence type="ECO:0000256" key="4">
    <source>
        <dbReference type="ARBA" id="ARBA00017858"/>
    </source>
</evidence>
<keyword evidence="6 13" id="KW-0808">Transferase</keyword>
<keyword evidence="9 13" id="KW-0418">Kinase</keyword>
<dbReference type="InterPro" id="IPR020568">
    <property type="entry name" value="Ribosomal_Su5_D2-typ_SF"/>
</dbReference>
<keyword evidence="5 13" id="KW-0028">Amino-acid biosynthesis</keyword>
<dbReference type="InterPro" id="IPR013750">
    <property type="entry name" value="GHMP_kinase_C_dom"/>
</dbReference>
<dbReference type="Gene3D" id="3.30.230.10">
    <property type="match status" value="1"/>
</dbReference>
<dbReference type="InterPro" id="IPR036554">
    <property type="entry name" value="GHMP_kinase_C_sf"/>
</dbReference>
<evidence type="ECO:0000256" key="3">
    <source>
        <dbReference type="ARBA" id="ARBA00012078"/>
    </source>
</evidence>
<dbReference type="GO" id="GO:0009088">
    <property type="term" value="P:threonine biosynthetic process"/>
    <property type="evidence" value="ECO:0007669"/>
    <property type="project" value="UniProtKB-UniRule"/>
</dbReference>
<dbReference type="InterPro" id="IPR006203">
    <property type="entry name" value="GHMP_knse_ATP-bd_CS"/>
</dbReference>
<evidence type="ECO:0000256" key="5">
    <source>
        <dbReference type="ARBA" id="ARBA00022605"/>
    </source>
</evidence>
<evidence type="ECO:0000259" key="15">
    <source>
        <dbReference type="Pfam" id="PF00288"/>
    </source>
</evidence>
<sequence>MSTTFAAGPVRVRVPATSANLGPGFDALGLALALYDDVSAEVTTGGVTVAVTGEGAGQLPVDDEHLVVRAMRTAFDELGGQPSGLAVECVNRIPQARGLGSSSAAIVAGVLLARALVVDGKRCLDEDAVLRLVARIEGHPDNVAPCLLGGFTVAWTEPSGARAVSLPVADGVRPTVLIPAEHGLTASARAVLPATVPHGDAAFNAGRAALLVHALTMQPALLLPATADRLHQNSRASSMPATAALVNGLREMGVAAVVSGAGPTVLALSELPKGFEPGTDWRVLRLPVDVPGAQVGRGRLGHAERDPVAAGRKS</sequence>
<evidence type="ECO:0000256" key="10">
    <source>
        <dbReference type="ARBA" id="ARBA00022840"/>
    </source>
</evidence>
<comment type="catalytic activity">
    <reaction evidence="11 13">
        <text>L-homoserine + ATP = O-phospho-L-homoserine + ADP + H(+)</text>
        <dbReference type="Rhea" id="RHEA:13985"/>
        <dbReference type="ChEBI" id="CHEBI:15378"/>
        <dbReference type="ChEBI" id="CHEBI:30616"/>
        <dbReference type="ChEBI" id="CHEBI:57476"/>
        <dbReference type="ChEBI" id="CHEBI:57590"/>
        <dbReference type="ChEBI" id="CHEBI:456216"/>
        <dbReference type="EC" id="2.7.1.39"/>
    </reaction>
</comment>
<dbReference type="GO" id="GO:0004413">
    <property type="term" value="F:homoserine kinase activity"/>
    <property type="evidence" value="ECO:0007669"/>
    <property type="project" value="UniProtKB-UniRule"/>
</dbReference>
<dbReference type="HAMAP" id="MF_00384">
    <property type="entry name" value="Homoser_kinase"/>
    <property type="match status" value="1"/>
</dbReference>
<keyword evidence="8 13" id="KW-0547">Nucleotide-binding</keyword>
<comment type="similarity">
    <text evidence="2 13">Belongs to the GHMP kinase family. Homoserine kinase subfamily.</text>
</comment>
<comment type="subcellular location">
    <subcellularLocation>
        <location evidence="13">Cytoplasm</location>
    </subcellularLocation>
</comment>
<dbReference type="SUPFAM" id="SSF54211">
    <property type="entry name" value="Ribosomal protein S5 domain 2-like"/>
    <property type="match status" value="1"/>
</dbReference>
<feature type="domain" description="GHMP kinase N-terminal" evidence="15">
    <location>
        <begin position="66"/>
        <end position="150"/>
    </location>
</feature>
<keyword evidence="10 13" id="KW-0067">ATP-binding</keyword>
<dbReference type="InterPro" id="IPR006204">
    <property type="entry name" value="GHMP_kinase_N_dom"/>
</dbReference>